<evidence type="ECO:0000313" key="6">
    <source>
        <dbReference type="Proteomes" id="UP001589867"/>
    </source>
</evidence>
<evidence type="ECO:0000256" key="1">
    <source>
        <dbReference type="ARBA" id="ARBA00001933"/>
    </source>
</evidence>
<dbReference type="InterPro" id="IPR050147">
    <property type="entry name" value="Ser/Thr_Dehydratase"/>
</dbReference>
<name>A0ABV6M724_9ACTN</name>
<dbReference type="InterPro" id="IPR036052">
    <property type="entry name" value="TrpB-like_PALP_sf"/>
</dbReference>
<dbReference type="Proteomes" id="UP001589867">
    <property type="component" value="Unassembled WGS sequence"/>
</dbReference>
<gene>
    <name evidence="5" type="ORF">ACFFIA_21840</name>
</gene>
<keyword evidence="6" id="KW-1185">Reference proteome</keyword>
<proteinExistence type="predicted"/>
<comment type="cofactor">
    <cofactor evidence="1">
        <name>pyridoxal 5'-phosphate</name>
        <dbReference type="ChEBI" id="CHEBI:597326"/>
    </cofactor>
</comment>
<accession>A0ABV6M724</accession>
<evidence type="ECO:0000259" key="4">
    <source>
        <dbReference type="Pfam" id="PF00291"/>
    </source>
</evidence>
<evidence type="ECO:0000256" key="2">
    <source>
        <dbReference type="ARBA" id="ARBA00022898"/>
    </source>
</evidence>
<dbReference type="SUPFAM" id="SSF53686">
    <property type="entry name" value="Tryptophan synthase beta subunit-like PLP-dependent enzymes"/>
    <property type="match status" value="1"/>
</dbReference>
<dbReference type="InterPro" id="IPR001926">
    <property type="entry name" value="TrpB-like_PALP"/>
</dbReference>
<dbReference type="Gene3D" id="3.40.50.1100">
    <property type="match status" value="2"/>
</dbReference>
<protein>
    <submittedName>
        <fullName evidence="5">Pyridoxal-phosphate dependent enzyme</fullName>
    </submittedName>
</protein>
<sequence length="366" mass="38277">MGARGAGLGRFAADLPAVDEFVSLGEGDTPLIPLDVLARRLGLRHLSAKMESLNPTGSYKDRVAAMSLSLARQRGDTGWIATSSGNAGLAMAAYGTRAGLPGFLCLVASAPLEKRLPLMPYPIGLVAVDGVGRQSTGTSESVLFDHVCAAAERHRLFLGVTAHAFNPDGMRGIDTIGYELAEQAPDATHVYVPTGGGGLLVAVARGLRHRNHPARVVVAQPEGCAPIVRFLDGEVPRPAVDRCDTDISALQLPHPPDGQLAADAVLHSRGWGTAADDKAILSAQRLLAATEGVFVEPASAATVACLLADVERGRITADDHPVLLMSGAGWKDLGRFAEDVDRLPMVDLAGVPDRVDAWAATATTRT</sequence>
<dbReference type="RefSeq" id="WP_377253466.1">
    <property type="nucleotide sequence ID" value="NZ_JBHLUH010000042.1"/>
</dbReference>
<reference evidence="5 6" key="1">
    <citation type="submission" date="2024-09" db="EMBL/GenBank/DDBJ databases">
        <authorList>
            <person name="Sun Q."/>
            <person name="Mori K."/>
        </authorList>
    </citation>
    <scope>NUCLEOTIDE SEQUENCE [LARGE SCALE GENOMIC DNA]</scope>
    <source>
        <strain evidence="5 6">TBRC 3947</strain>
    </source>
</reference>
<evidence type="ECO:0000313" key="5">
    <source>
        <dbReference type="EMBL" id="MFC0530309.1"/>
    </source>
</evidence>
<dbReference type="PANTHER" id="PTHR48078:SF6">
    <property type="entry name" value="L-THREONINE DEHYDRATASE CATABOLIC TDCB"/>
    <property type="match status" value="1"/>
</dbReference>
<evidence type="ECO:0000256" key="3">
    <source>
        <dbReference type="ARBA" id="ARBA00023239"/>
    </source>
</evidence>
<dbReference type="Pfam" id="PF00291">
    <property type="entry name" value="PALP"/>
    <property type="match status" value="1"/>
</dbReference>
<dbReference type="PANTHER" id="PTHR48078">
    <property type="entry name" value="THREONINE DEHYDRATASE, MITOCHONDRIAL-RELATED"/>
    <property type="match status" value="1"/>
</dbReference>
<keyword evidence="3" id="KW-0456">Lyase</keyword>
<keyword evidence="2" id="KW-0663">Pyridoxal phosphate</keyword>
<feature type="domain" description="Tryptophan synthase beta chain-like PALP" evidence="4">
    <location>
        <begin position="22"/>
        <end position="327"/>
    </location>
</feature>
<dbReference type="EMBL" id="JBHLUH010000042">
    <property type="protein sequence ID" value="MFC0530309.1"/>
    <property type="molecule type" value="Genomic_DNA"/>
</dbReference>
<comment type="caution">
    <text evidence="5">The sequence shown here is derived from an EMBL/GenBank/DDBJ whole genome shotgun (WGS) entry which is preliminary data.</text>
</comment>
<organism evidence="5 6">
    <name type="scientific">Phytohabitans kaempferiae</name>
    <dbReference type="NCBI Taxonomy" id="1620943"/>
    <lineage>
        <taxon>Bacteria</taxon>
        <taxon>Bacillati</taxon>
        <taxon>Actinomycetota</taxon>
        <taxon>Actinomycetes</taxon>
        <taxon>Micromonosporales</taxon>
        <taxon>Micromonosporaceae</taxon>
    </lineage>
</organism>